<reference evidence="1" key="1">
    <citation type="submission" date="2021-06" db="EMBL/GenBank/DDBJ databases">
        <authorList>
            <person name="Kallberg Y."/>
            <person name="Tangrot J."/>
            <person name="Rosling A."/>
        </authorList>
    </citation>
    <scope>NUCLEOTIDE SEQUENCE</scope>
    <source>
        <strain evidence="1">IN212</strain>
    </source>
</reference>
<proteinExistence type="predicted"/>
<evidence type="ECO:0000313" key="1">
    <source>
        <dbReference type="EMBL" id="CAG8785784.1"/>
    </source>
</evidence>
<sequence length="57" mass="6714">TKIAQKLPEDLENQLLNFQRFVIRLRQKNDYPLEMIANIDKTPVYFDMVGAMTVNTK</sequence>
<protein>
    <submittedName>
        <fullName evidence="1">3831_t:CDS:1</fullName>
    </submittedName>
</protein>
<keyword evidence="2" id="KW-1185">Reference proteome</keyword>
<feature type="non-terminal residue" evidence="1">
    <location>
        <position position="1"/>
    </location>
</feature>
<evidence type="ECO:0000313" key="2">
    <source>
        <dbReference type="Proteomes" id="UP000789396"/>
    </source>
</evidence>
<gene>
    <name evidence="1" type="ORF">RFULGI_LOCUS16239</name>
</gene>
<feature type="non-terminal residue" evidence="1">
    <location>
        <position position="57"/>
    </location>
</feature>
<organism evidence="1 2">
    <name type="scientific">Racocetra fulgida</name>
    <dbReference type="NCBI Taxonomy" id="60492"/>
    <lineage>
        <taxon>Eukaryota</taxon>
        <taxon>Fungi</taxon>
        <taxon>Fungi incertae sedis</taxon>
        <taxon>Mucoromycota</taxon>
        <taxon>Glomeromycotina</taxon>
        <taxon>Glomeromycetes</taxon>
        <taxon>Diversisporales</taxon>
        <taxon>Gigasporaceae</taxon>
        <taxon>Racocetra</taxon>
    </lineage>
</organism>
<dbReference type="Proteomes" id="UP000789396">
    <property type="component" value="Unassembled WGS sequence"/>
</dbReference>
<comment type="caution">
    <text evidence="1">The sequence shown here is derived from an EMBL/GenBank/DDBJ whole genome shotgun (WGS) entry which is preliminary data.</text>
</comment>
<dbReference type="EMBL" id="CAJVPZ010056504">
    <property type="protein sequence ID" value="CAG8785784.1"/>
    <property type="molecule type" value="Genomic_DNA"/>
</dbReference>
<accession>A0A9N9P5A8</accession>
<dbReference type="AlphaFoldDB" id="A0A9N9P5A8"/>
<dbReference type="OrthoDB" id="2444593at2759"/>
<name>A0A9N9P5A8_9GLOM</name>